<evidence type="ECO:0000256" key="1">
    <source>
        <dbReference type="SAM" id="Coils"/>
    </source>
</evidence>
<reference evidence="6" key="2">
    <citation type="submission" date="2018-09" db="EMBL/GenBank/DDBJ databases">
        <authorList>
            <consortium name="PulseNet: The National Subtyping Network for Foodborne Disease Surveillance"/>
            <person name="Tarr C.L."/>
            <person name="Trees E."/>
            <person name="Katz L.S."/>
            <person name="Carleton-Romer H.A."/>
            <person name="Stroika S."/>
            <person name="Kucerova Z."/>
            <person name="Roache K.F."/>
            <person name="Sabol A.L."/>
            <person name="Besser J."/>
            <person name="Gerner-Smidt P."/>
        </authorList>
    </citation>
    <scope>NUCLEOTIDE SEQUENCE</scope>
    <source>
        <strain evidence="8">PNUSAS012325</strain>
        <strain evidence="17">PNUSAS016521</strain>
        <strain evidence="6">PNUSAS053063</strain>
        <strain evidence="5">PNUSAS053990</strain>
        <strain evidence="4">PNUSAS054496</strain>
        <strain evidence="3">PNUSAS055629</strain>
        <strain evidence="9">PNUSAS086255</strain>
        <strain evidence="10">PNUSAS091068</strain>
        <strain evidence="11">PNUSAS095702</strain>
        <strain evidence="12">PNUSAS095932</strain>
        <strain evidence="13">PNUSAS096427</strain>
        <strain evidence="14">PNUSAS096682</strain>
        <strain evidence="15">PNUSAS098470</strain>
        <strain evidence="16">PNUSAS099179</strain>
        <strain evidence="18">PNUSAS103242</strain>
        <strain evidence="19">PNUSAS109042</strain>
        <strain evidence="20">PNUSAS111653</strain>
    </source>
</reference>
<evidence type="ECO:0000313" key="12">
    <source>
        <dbReference type="EMBL" id="ECR4062028.1"/>
    </source>
</evidence>
<protein>
    <recommendedName>
        <fullName evidence="2">LA2681-like HEPN domain-containing protein</fullName>
    </recommendedName>
</protein>
<reference evidence="7" key="1">
    <citation type="submission" date="2018-07" db="EMBL/GenBank/DDBJ databases">
        <authorList>
            <consortium name="GenomeTrakr network: Whole genome sequencing for foodborne pathogen traceback"/>
        </authorList>
    </citation>
    <scope>NUCLEOTIDE SEQUENCE</scope>
    <source>
        <strain evidence="7">CFSAN039231</strain>
    </source>
</reference>
<name>A0A5U1S3Y6_SALER</name>
<dbReference type="EMBL" id="AAKEIQ010000002">
    <property type="protein sequence ID" value="ECR1173879.1"/>
    <property type="molecule type" value="Genomic_DNA"/>
</dbReference>
<evidence type="ECO:0000313" key="11">
    <source>
        <dbReference type="EMBL" id="ECR3728332.1"/>
    </source>
</evidence>
<evidence type="ECO:0000313" key="8">
    <source>
        <dbReference type="EMBL" id="EBS7015731.1"/>
    </source>
</evidence>
<evidence type="ECO:0000313" key="3">
    <source>
        <dbReference type="EMBL" id="EAM4149120.1"/>
    </source>
</evidence>
<evidence type="ECO:0000313" key="4">
    <source>
        <dbReference type="EMBL" id="EAN2512079.1"/>
    </source>
</evidence>
<evidence type="ECO:0000313" key="19">
    <source>
        <dbReference type="EMBL" id="EDG1569820.1"/>
    </source>
</evidence>
<dbReference type="EMBL" id="AAKHIZ010000013">
    <property type="protein sequence ID" value="ECR7848645.1"/>
    <property type="molecule type" value="Genomic_DNA"/>
</dbReference>
<comment type="caution">
    <text evidence="6">The sequence shown here is derived from an EMBL/GenBank/DDBJ whole genome shotgun (WGS) entry which is preliminary data.</text>
</comment>
<dbReference type="InterPro" id="IPR040826">
    <property type="entry name" value="HEPN_LA2681"/>
</dbReference>
<dbReference type="EMBL" id="AAKFYE010000004">
    <property type="protein sequence ID" value="ECR3728332.1"/>
    <property type="molecule type" value="Genomic_DNA"/>
</dbReference>
<dbReference type="EMBL" id="AALASZ010000019">
    <property type="protein sequence ID" value="ECX7208753.1"/>
    <property type="molecule type" value="Genomic_DNA"/>
</dbReference>
<feature type="domain" description="LA2681-like HEPN" evidence="2">
    <location>
        <begin position="278"/>
        <end position="464"/>
    </location>
</feature>
<evidence type="ECO:0000313" key="14">
    <source>
        <dbReference type="EMBL" id="ECR7848645.1"/>
    </source>
</evidence>
<dbReference type="InterPro" id="IPR011990">
    <property type="entry name" value="TPR-like_helical_dom_sf"/>
</dbReference>
<dbReference type="EMBL" id="AACUVM010000040">
    <property type="protein sequence ID" value="EAM4149120.1"/>
    <property type="molecule type" value="Genomic_DNA"/>
</dbReference>
<dbReference type="EMBL" id="AAKVJO010000019">
    <property type="protein sequence ID" value="ECW1145236.1"/>
    <property type="molecule type" value="Genomic_DNA"/>
</dbReference>
<feature type="coiled-coil region" evidence="1">
    <location>
        <begin position="496"/>
        <end position="523"/>
    </location>
</feature>
<dbReference type="AlphaFoldDB" id="A0A5U1S3Y6"/>
<evidence type="ECO:0000313" key="15">
    <source>
        <dbReference type="EMBL" id="ECS1078716.1"/>
    </source>
</evidence>
<dbReference type="EMBL" id="AACXWZ010000013">
    <property type="protein sequence ID" value="EAN3663079.1"/>
    <property type="molecule type" value="Genomic_DNA"/>
</dbReference>
<dbReference type="Pfam" id="PF18733">
    <property type="entry name" value="HEPN_LA2681"/>
    <property type="match status" value="1"/>
</dbReference>
<dbReference type="EMBL" id="AAKGBR010000002">
    <property type="protein sequence ID" value="ECR4062028.1"/>
    <property type="molecule type" value="Genomic_DNA"/>
</dbReference>
<dbReference type="EMBL" id="AAJCBN010000097">
    <property type="protein sequence ID" value="ECK5074233.1"/>
    <property type="molecule type" value="Genomic_DNA"/>
</dbReference>
<dbReference type="EMBL" id="AAKGHS010000021">
    <property type="protein sequence ID" value="ECR4770329.1"/>
    <property type="molecule type" value="Genomic_DNA"/>
</dbReference>
<dbReference type="EMBL" id="AAMOWF010000014">
    <property type="protein sequence ID" value="EDJ6089701.1"/>
    <property type="molecule type" value="Genomic_DNA"/>
</dbReference>
<evidence type="ECO:0000313" key="20">
    <source>
        <dbReference type="EMBL" id="EDJ6089701.1"/>
    </source>
</evidence>
<evidence type="ECO:0000313" key="17">
    <source>
        <dbReference type="EMBL" id="ECX7208753.1"/>
    </source>
</evidence>
<evidence type="ECO:0000313" key="18">
    <source>
        <dbReference type="EMBL" id="EDA5124828.1"/>
    </source>
</evidence>
<dbReference type="EMBL" id="AAGORQ010000011">
    <property type="protein sequence ID" value="EBQ3446031.1"/>
    <property type="molecule type" value="Genomic_DNA"/>
</dbReference>
<evidence type="ECO:0000313" key="6">
    <source>
        <dbReference type="EMBL" id="EBO8151498.1"/>
    </source>
</evidence>
<evidence type="ECO:0000313" key="5">
    <source>
        <dbReference type="EMBL" id="EAN3663079.1"/>
    </source>
</evidence>
<evidence type="ECO:0000313" key="9">
    <source>
        <dbReference type="EMBL" id="ECK5074233.1"/>
    </source>
</evidence>
<dbReference type="EMBL" id="AAGWIK010000015">
    <property type="protein sequence ID" value="EBS7015731.1"/>
    <property type="molecule type" value="Genomic_DNA"/>
</dbReference>
<evidence type="ECO:0000313" key="7">
    <source>
        <dbReference type="EMBL" id="EBQ3446031.1"/>
    </source>
</evidence>
<dbReference type="Gene3D" id="1.25.40.10">
    <property type="entry name" value="Tetratricopeptide repeat domain"/>
    <property type="match status" value="1"/>
</dbReference>
<dbReference type="EMBL" id="AAMDDZ010000030">
    <property type="protein sequence ID" value="EDG1569820.1"/>
    <property type="molecule type" value="Genomic_DNA"/>
</dbReference>
<evidence type="ECO:0000313" key="10">
    <source>
        <dbReference type="EMBL" id="ECR1173879.1"/>
    </source>
</evidence>
<sequence length="581" mass="68550">MLMVKDELEEFSKLADQYIITCDHASLAALVESYTKQDFTFSHPLYEAHYLYCLGNCYSKLYETRKTEWYSDDLMKSVIFYRKAIHTLPKANWQEHVNNIHAYDSLRSMIETNLANRLSSQGRALCCIPHYDKAISIDNNPVAIISKANNELFLGNSLYDEGHSEYHYFIAYNLLKKGLDNFKKQYPEQKESLEDGGRLHNFQKWFEDNFEISSFDYFMKYTEKLTSIKQKKYFEWCAKNKLFLNDLNDVCDYQITYQDIFSLPSFIQSLNGALTMHEELSYHGNYDELKNDYCYARYLIYSSKDIPDDAPHIFNSTFQHVEDMTYSINNLKVAQYKSAFRIIYSLFDKIAYLISHFFDLNDLKHDRKISIDNLFRDFTGKNNEWKPHKKLKDSDNPFIHALFYILKDIRKVGSSDSVSKWLDPNAVAFAEIRNAMEHRSLKIVDDFGYELATSHNTYNDEEFTKLQREVNTIPDEIREIELKIKKTNEDNDPHLSKQLKEKINKLNTKHSDLKAKIHEKEKLSSHCLLVPISQFESRIMQLIGLARNSIMYLSLAIHFEERKRPNDGIYMQREVPLKHNL</sequence>
<dbReference type="EMBL" id="AAKIMW010000043">
    <property type="protein sequence ID" value="ECS1078716.1"/>
    <property type="molecule type" value="Genomic_DNA"/>
</dbReference>
<organism evidence="6">
    <name type="scientific">Salmonella enterica</name>
    <name type="common">Salmonella choleraesuis</name>
    <dbReference type="NCBI Taxonomy" id="28901"/>
    <lineage>
        <taxon>Bacteria</taxon>
        <taxon>Pseudomonadati</taxon>
        <taxon>Pseudomonadota</taxon>
        <taxon>Gammaproteobacteria</taxon>
        <taxon>Enterobacterales</taxon>
        <taxon>Enterobacteriaceae</taxon>
        <taxon>Salmonella</taxon>
    </lineage>
</organism>
<evidence type="ECO:0000313" key="13">
    <source>
        <dbReference type="EMBL" id="ECR4770329.1"/>
    </source>
</evidence>
<dbReference type="EMBL" id="AAGJSG010000018">
    <property type="protein sequence ID" value="EBO8151498.1"/>
    <property type="molecule type" value="Genomic_DNA"/>
</dbReference>
<gene>
    <name evidence="7" type="ORF">A6808_20150</name>
    <name evidence="8" type="ORF">CC119_20965</name>
    <name evidence="17" type="ORF">CE784_16420</name>
    <name evidence="6" type="ORF">D3453_21825</name>
    <name evidence="3" type="ORF">EAA72_22690</name>
    <name evidence="4" type="ORF">EAD13_20315</name>
    <name evidence="5" type="ORF">EF103_21900</name>
    <name evidence="10" type="ORF">F0X35_09260</name>
    <name evidence="11" type="ORF">F1A13_11000</name>
    <name evidence="12" type="ORF">F1C90_08635</name>
    <name evidence="13" type="ORF">F1H24_21055</name>
    <name evidence="15" type="ORF">F2225_22365</name>
    <name evidence="14" type="ORF">F2C55_20730</name>
    <name evidence="16" type="ORF">F3S00_12715</name>
    <name evidence="18" type="ORF">F9M29_22225</name>
    <name evidence="9" type="ORF">FRK98_21280</name>
    <name evidence="19" type="ORF">GCH56_14385</name>
    <name evidence="20" type="ORF">GFF00_19600</name>
</gene>
<keyword evidence="1" id="KW-0175">Coiled coil</keyword>
<dbReference type="EMBL" id="AALKIE010000070">
    <property type="protein sequence ID" value="EDA5124828.1"/>
    <property type="molecule type" value="Genomic_DNA"/>
</dbReference>
<accession>A0A5U1S3Y6</accession>
<proteinExistence type="predicted"/>
<evidence type="ECO:0000259" key="2">
    <source>
        <dbReference type="Pfam" id="PF18733"/>
    </source>
</evidence>
<dbReference type="EMBL" id="AACXNN010000017">
    <property type="protein sequence ID" value="EAN2512079.1"/>
    <property type="molecule type" value="Genomic_DNA"/>
</dbReference>
<evidence type="ECO:0000313" key="16">
    <source>
        <dbReference type="EMBL" id="ECW1145236.1"/>
    </source>
</evidence>